<evidence type="ECO:0000313" key="1">
    <source>
        <dbReference type="EMBL" id="MBA4642294.1"/>
    </source>
</evidence>
<name>A0A7C8ZG02_OPUST</name>
<dbReference type="PANTHER" id="PTHR33699:SF2">
    <property type="entry name" value="PATHOGENIC TYPE III EFFECTOR AVIRULENCE FACTOR AVR AVRRPT-CLEAVAGE: CLEAVAGE SITE PROTEIN-RELATED"/>
    <property type="match status" value="1"/>
</dbReference>
<proteinExistence type="predicted"/>
<sequence>MNGNCGWENSYKIPAFGNWDYEYDHHDHDYDDLSYTQRFENARQAGLVRYGSYPQASEERDLYVAGDLYQNDVVTPAFIVVPHPSTRGKRGLGYPNVKEQGKKQQGKRMQQWGGYSYSYDIKIKKGPGPGPIFSPPIKAKAVDEDLYKISSEFIHVKSKRKRSTLGFFSSCLLPACV</sequence>
<dbReference type="PANTHER" id="PTHR33699">
    <property type="entry name" value="EXPRESSED PROTEIN"/>
    <property type="match status" value="1"/>
</dbReference>
<dbReference type="EMBL" id="GISG01127906">
    <property type="protein sequence ID" value="MBA4642294.1"/>
    <property type="molecule type" value="Transcribed_RNA"/>
</dbReference>
<protein>
    <submittedName>
        <fullName evidence="1">Uncharacterized protein</fullName>
    </submittedName>
</protein>
<accession>A0A7C8ZG02</accession>
<dbReference type="AlphaFoldDB" id="A0A7C8ZG02"/>
<reference evidence="1" key="1">
    <citation type="journal article" date="2013" name="J. Plant Res.">
        <title>Effect of fungi and light on seed germination of three Opuntia species from semiarid lands of central Mexico.</title>
        <authorList>
            <person name="Delgado-Sanchez P."/>
            <person name="Jimenez-Bremont J.F."/>
            <person name="Guerrero-Gonzalez Mde L."/>
            <person name="Flores J."/>
        </authorList>
    </citation>
    <scope>NUCLEOTIDE SEQUENCE</scope>
    <source>
        <tissue evidence="1">Cladode</tissue>
    </source>
</reference>
<organism evidence="1">
    <name type="scientific">Opuntia streptacantha</name>
    <name type="common">Prickly pear cactus</name>
    <name type="synonym">Opuntia cardona</name>
    <dbReference type="NCBI Taxonomy" id="393608"/>
    <lineage>
        <taxon>Eukaryota</taxon>
        <taxon>Viridiplantae</taxon>
        <taxon>Streptophyta</taxon>
        <taxon>Embryophyta</taxon>
        <taxon>Tracheophyta</taxon>
        <taxon>Spermatophyta</taxon>
        <taxon>Magnoliopsida</taxon>
        <taxon>eudicotyledons</taxon>
        <taxon>Gunneridae</taxon>
        <taxon>Pentapetalae</taxon>
        <taxon>Caryophyllales</taxon>
        <taxon>Cactineae</taxon>
        <taxon>Cactaceae</taxon>
        <taxon>Opuntioideae</taxon>
        <taxon>Opuntia</taxon>
    </lineage>
</organism>
<reference evidence="1" key="2">
    <citation type="submission" date="2020-07" db="EMBL/GenBank/DDBJ databases">
        <authorList>
            <person name="Vera ALvarez R."/>
            <person name="Arias-Moreno D.M."/>
            <person name="Jimenez-Jacinto V."/>
            <person name="Jimenez-Bremont J.F."/>
            <person name="Swaminathan K."/>
            <person name="Moose S.P."/>
            <person name="Guerrero-Gonzalez M.L."/>
            <person name="Marino-Ramirez L."/>
            <person name="Landsman D."/>
            <person name="Rodriguez-Kessler M."/>
            <person name="Delgado-Sanchez P."/>
        </authorList>
    </citation>
    <scope>NUCLEOTIDE SEQUENCE</scope>
    <source>
        <tissue evidence="1">Cladode</tissue>
    </source>
</reference>